<evidence type="ECO:0000313" key="11">
    <source>
        <dbReference type="Proteomes" id="UP000295573"/>
    </source>
</evidence>
<dbReference type="Pfam" id="PF00528">
    <property type="entry name" value="BPD_transp_1"/>
    <property type="match status" value="1"/>
</dbReference>
<name>A0A4R2I353_9ACTN</name>
<dbReference type="PANTHER" id="PTHR30193">
    <property type="entry name" value="ABC TRANSPORTER PERMEASE PROTEIN"/>
    <property type="match status" value="1"/>
</dbReference>
<keyword evidence="11" id="KW-1185">Reference proteome</keyword>
<dbReference type="EMBL" id="SLWR01000021">
    <property type="protein sequence ID" value="TCO38126.1"/>
    <property type="molecule type" value="Genomic_DNA"/>
</dbReference>
<comment type="caution">
    <text evidence="10">The sequence shown here is derived from an EMBL/GenBank/DDBJ whole genome shotgun (WGS) entry which is preliminary data.</text>
</comment>
<evidence type="ECO:0000256" key="3">
    <source>
        <dbReference type="ARBA" id="ARBA00022475"/>
    </source>
</evidence>
<keyword evidence="4 7" id="KW-0812">Transmembrane</keyword>
<dbReference type="AlphaFoldDB" id="A0A4R2I353"/>
<feature type="transmembrane region" description="Helical" evidence="7">
    <location>
        <begin position="301"/>
        <end position="319"/>
    </location>
</feature>
<proteinExistence type="inferred from homology"/>
<dbReference type="CDD" id="cd06261">
    <property type="entry name" value="TM_PBP2"/>
    <property type="match status" value="1"/>
</dbReference>
<dbReference type="SUPFAM" id="SSF161098">
    <property type="entry name" value="MetI-like"/>
    <property type="match status" value="1"/>
</dbReference>
<evidence type="ECO:0000256" key="8">
    <source>
        <dbReference type="SAM" id="MobiDB-lite"/>
    </source>
</evidence>
<keyword evidence="6 7" id="KW-0472">Membrane</keyword>
<evidence type="ECO:0000313" key="10">
    <source>
        <dbReference type="EMBL" id="TCO38126.1"/>
    </source>
</evidence>
<feature type="transmembrane region" description="Helical" evidence="7">
    <location>
        <begin position="45"/>
        <end position="70"/>
    </location>
</feature>
<feature type="transmembrane region" description="Helical" evidence="7">
    <location>
        <begin position="189"/>
        <end position="211"/>
    </location>
</feature>
<dbReference type="InterPro" id="IPR035906">
    <property type="entry name" value="MetI-like_sf"/>
</dbReference>
<feature type="region of interest" description="Disordered" evidence="8">
    <location>
        <begin position="1"/>
        <end position="38"/>
    </location>
</feature>
<keyword evidence="5 7" id="KW-1133">Transmembrane helix</keyword>
<keyword evidence="3" id="KW-1003">Cell membrane</keyword>
<dbReference type="InterPro" id="IPR051393">
    <property type="entry name" value="ABC_transporter_permease"/>
</dbReference>
<keyword evidence="10" id="KW-0762">Sugar transport</keyword>
<comment type="subcellular location">
    <subcellularLocation>
        <location evidence="1 7">Cell membrane</location>
        <topology evidence="1 7">Multi-pass membrane protein</topology>
    </subcellularLocation>
</comment>
<dbReference type="Proteomes" id="UP000295573">
    <property type="component" value="Unassembled WGS sequence"/>
</dbReference>
<sequence>MDSTGEVSRVGNPMRTRQPRRLGKATKAGRATKADRAGQPGQGRVALLFLLPALISLALLRLIPAGVALVDSFFTESLLRGGRVFVGLGNYSDLLGNADFRKSVGVTLLFTVIVNPLQIAVAFLLAVLYTQRATGSKFWRSLVILPIAVPPAVSAVIWSVIYRPDGLGNSFLDLLKIPAQPFLTSTEQALPSIIVLLSWIGVGYWMLFLIAGINDIPDDIHEAASLDGVSPWRRLWSITLPLVRRPLAFVLVADTVSNLLVFAPVQILTKGGPNGTTNLMMYDVYNRAYAIGDLHTAQAEVILLVAVTLIIVALQFRLLRGDDR</sequence>
<evidence type="ECO:0000256" key="6">
    <source>
        <dbReference type="ARBA" id="ARBA00023136"/>
    </source>
</evidence>
<evidence type="ECO:0000256" key="7">
    <source>
        <dbReference type="RuleBase" id="RU363032"/>
    </source>
</evidence>
<comment type="similarity">
    <text evidence="7">Belongs to the binding-protein-dependent transport system permease family.</text>
</comment>
<evidence type="ECO:0000256" key="1">
    <source>
        <dbReference type="ARBA" id="ARBA00004651"/>
    </source>
</evidence>
<feature type="transmembrane region" description="Helical" evidence="7">
    <location>
        <begin position="247"/>
        <end position="268"/>
    </location>
</feature>
<feature type="transmembrane region" description="Helical" evidence="7">
    <location>
        <begin position="142"/>
        <end position="162"/>
    </location>
</feature>
<organism evidence="10 11">
    <name type="scientific">Kribbella antiqua</name>
    <dbReference type="NCBI Taxonomy" id="2512217"/>
    <lineage>
        <taxon>Bacteria</taxon>
        <taxon>Bacillati</taxon>
        <taxon>Actinomycetota</taxon>
        <taxon>Actinomycetes</taxon>
        <taxon>Propionibacteriales</taxon>
        <taxon>Kribbellaceae</taxon>
        <taxon>Kribbella</taxon>
    </lineage>
</organism>
<evidence type="ECO:0000256" key="4">
    <source>
        <dbReference type="ARBA" id="ARBA00022692"/>
    </source>
</evidence>
<evidence type="ECO:0000256" key="2">
    <source>
        <dbReference type="ARBA" id="ARBA00022448"/>
    </source>
</evidence>
<dbReference type="GO" id="GO:0055085">
    <property type="term" value="P:transmembrane transport"/>
    <property type="evidence" value="ECO:0007669"/>
    <property type="project" value="InterPro"/>
</dbReference>
<gene>
    <name evidence="10" type="ORF">EV646_12139</name>
</gene>
<feature type="domain" description="ABC transmembrane type-1" evidence="9">
    <location>
        <begin position="104"/>
        <end position="315"/>
    </location>
</feature>
<reference evidence="10 11" key="1">
    <citation type="journal article" date="2015" name="Stand. Genomic Sci.">
        <title>Genomic Encyclopedia of Bacterial and Archaeal Type Strains, Phase III: the genomes of soil and plant-associated and newly described type strains.</title>
        <authorList>
            <person name="Whitman W.B."/>
            <person name="Woyke T."/>
            <person name="Klenk H.P."/>
            <person name="Zhou Y."/>
            <person name="Lilburn T.G."/>
            <person name="Beck B.J."/>
            <person name="De Vos P."/>
            <person name="Vandamme P."/>
            <person name="Eisen J.A."/>
            <person name="Garrity G."/>
            <person name="Hugenholtz P."/>
            <person name="Kyrpides N.C."/>
        </authorList>
    </citation>
    <scope>NUCLEOTIDE SEQUENCE [LARGE SCALE GENOMIC DNA]</scope>
    <source>
        <strain evidence="10 11">VKM Ac-2541</strain>
    </source>
</reference>
<evidence type="ECO:0000259" key="9">
    <source>
        <dbReference type="PROSITE" id="PS50928"/>
    </source>
</evidence>
<keyword evidence="2 7" id="KW-0813">Transport</keyword>
<dbReference type="Gene3D" id="1.10.3720.10">
    <property type="entry name" value="MetI-like"/>
    <property type="match status" value="1"/>
</dbReference>
<feature type="transmembrane region" description="Helical" evidence="7">
    <location>
        <begin position="104"/>
        <end position="130"/>
    </location>
</feature>
<protein>
    <submittedName>
        <fullName evidence="10">Multiple sugar transport system permease protein</fullName>
    </submittedName>
</protein>
<dbReference type="InterPro" id="IPR000515">
    <property type="entry name" value="MetI-like"/>
</dbReference>
<dbReference type="GO" id="GO:0005886">
    <property type="term" value="C:plasma membrane"/>
    <property type="evidence" value="ECO:0007669"/>
    <property type="project" value="UniProtKB-SubCell"/>
</dbReference>
<evidence type="ECO:0000256" key="5">
    <source>
        <dbReference type="ARBA" id="ARBA00022989"/>
    </source>
</evidence>
<accession>A0A4R2I353</accession>
<dbReference type="PROSITE" id="PS50928">
    <property type="entry name" value="ABC_TM1"/>
    <property type="match status" value="1"/>
</dbReference>
<dbReference type="PANTHER" id="PTHR30193:SF37">
    <property type="entry name" value="INNER MEMBRANE ABC TRANSPORTER PERMEASE PROTEIN YCJO"/>
    <property type="match status" value="1"/>
</dbReference>